<dbReference type="Gene3D" id="3.40.1090.10">
    <property type="entry name" value="Cytosolic phospholipase A2 catalytic domain"/>
    <property type="match status" value="1"/>
</dbReference>
<evidence type="ECO:0000256" key="3">
    <source>
        <dbReference type="ARBA" id="ARBA00022801"/>
    </source>
</evidence>
<gene>
    <name evidence="9" type="ORF">DM02DRAFT_479684</name>
</gene>
<sequence>FRPQDIFEELYSGDCKKVIRTHSNDLQVQRRFIKNIEKELEAIFHRYERDPDGQSADRQHQRLLDSLAPHLADIKSFRSCFCCLMSTPEKVFECGHAICNVCVRRFGQHSRHNKHVFHIAACLLCGREQPAKKTLFYLIPPTAGIRILSLDGGGIRGVIPLTFLAHLEHEYKHLGCSFHDFFDYVCGTSAGGLIAIGIFLMNWDLDECISRFEQLSFETFKVNQEETYSYSQRIRRIFRACIEDHTYNTSPIEKAFSSDFNLATKFFNP</sequence>
<evidence type="ECO:0000259" key="8">
    <source>
        <dbReference type="PROSITE" id="PS51635"/>
    </source>
</evidence>
<feature type="domain" description="PNPLA" evidence="8">
    <location>
        <begin position="148"/>
        <end position="269"/>
    </location>
</feature>
<name>A0A2V1DD45_9PLEO</name>
<dbReference type="Pfam" id="PF01734">
    <property type="entry name" value="Patatin"/>
    <property type="match status" value="1"/>
</dbReference>
<dbReference type="PANTHER" id="PTHR24185:SF1">
    <property type="entry name" value="CALCIUM-INDEPENDENT PHOSPHOLIPASE A2-GAMMA"/>
    <property type="match status" value="1"/>
</dbReference>
<evidence type="ECO:0000313" key="9">
    <source>
        <dbReference type="EMBL" id="PVH95991.1"/>
    </source>
</evidence>
<dbReference type="SUPFAM" id="SSF52151">
    <property type="entry name" value="FabD/lysophospholipase-like"/>
    <property type="match status" value="1"/>
</dbReference>
<feature type="non-terminal residue" evidence="9">
    <location>
        <position position="269"/>
    </location>
</feature>
<keyword evidence="3" id="KW-0378">Hydrolase</keyword>
<evidence type="ECO:0000313" key="10">
    <source>
        <dbReference type="Proteomes" id="UP000244855"/>
    </source>
</evidence>
<dbReference type="InterPro" id="IPR002641">
    <property type="entry name" value="PNPLA_dom"/>
</dbReference>
<protein>
    <submittedName>
        <fullName evidence="9">FabD/lysophospholipase-like protein</fullName>
    </submittedName>
</protein>
<evidence type="ECO:0000256" key="5">
    <source>
        <dbReference type="ARBA" id="ARBA00022963"/>
    </source>
</evidence>
<evidence type="ECO:0000256" key="4">
    <source>
        <dbReference type="ARBA" id="ARBA00022833"/>
    </source>
</evidence>
<dbReference type="GO" id="GO:0016020">
    <property type="term" value="C:membrane"/>
    <property type="evidence" value="ECO:0007669"/>
    <property type="project" value="TreeGrafter"/>
</dbReference>
<dbReference type="GO" id="GO:0019369">
    <property type="term" value="P:arachidonate metabolic process"/>
    <property type="evidence" value="ECO:0007669"/>
    <property type="project" value="TreeGrafter"/>
</dbReference>
<dbReference type="Proteomes" id="UP000244855">
    <property type="component" value="Unassembled WGS sequence"/>
</dbReference>
<dbReference type="GO" id="GO:0047499">
    <property type="term" value="F:calcium-independent phospholipase A2 activity"/>
    <property type="evidence" value="ECO:0007669"/>
    <property type="project" value="TreeGrafter"/>
</dbReference>
<keyword evidence="10" id="KW-1185">Reference proteome</keyword>
<dbReference type="GO" id="GO:0016042">
    <property type="term" value="P:lipid catabolic process"/>
    <property type="evidence" value="ECO:0007669"/>
    <property type="project" value="UniProtKB-KW"/>
</dbReference>
<feature type="short sequence motif" description="GXSXG" evidence="7">
    <location>
        <begin position="187"/>
        <end position="191"/>
    </location>
</feature>
<feature type="non-terminal residue" evidence="9">
    <location>
        <position position="1"/>
    </location>
</feature>
<comment type="caution">
    <text evidence="7">Lacks conserved residue(s) required for the propagation of feature annotation.</text>
</comment>
<dbReference type="OrthoDB" id="194358at2759"/>
<dbReference type="GO" id="GO:0008270">
    <property type="term" value="F:zinc ion binding"/>
    <property type="evidence" value="ECO:0007669"/>
    <property type="project" value="UniProtKB-KW"/>
</dbReference>
<dbReference type="PROSITE" id="PS00518">
    <property type="entry name" value="ZF_RING_1"/>
    <property type="match status" value="1"/>
</dbReference>
<feature type="short sequence motif" description="GXGXXG" evidence="7">
    <location>
        <begin position="152"/>
        <end position="157"/>
    </location>
</feature>
<keyword evidence="4" id="KW-0862">Zinc</keyword>
<keyword evidence="2" id="KW-0863">Zinc-finger</keyword>
<keyword evidence="6" id="KW-0443">Lipid metabolism</keyword>
<organism evidence="9 10">
    <name type="scientific">Periconia macrospinosa</name>
    <dbReference type="NCBI Taxonomy" id="97972"/>
    <lineage>
        <taxon>Eukaryota</taxon>
        <taxon>Fungi</taxon>
        <taxon>Dikarya</taxon>
        <taxon>Ascomycota</taxon>
        <taxon>Pezizomycotina</taxon>
        <taxon>Dothideomycetes</taxon>
        <taxon>Pleosporomycetidae</taxon>
        <taxon>Pleosporales</taxon>
        <taxon>Massarineae</taxon>
        <taxon>Periconiaceae</taxon>
        <taxon>Periconia</taxon>
    </lineage>
</organism>
<dbReference type="EMBL" id="KZ805478">
    <property type="protein sequence ID" value="PVH95991.1"/>
    <property type="molecule type" value="Genomic_DNA"/>
</dbReference>
<reference evidence="9 10" key="1">
    <citation type="journal article" date="2018" name="Sci. Rep.">
        <title>Comparative genomics provides insights into the lifestyle and reveals functional heterogeneity of dark septate endophytic fungi.</title>
        <authorList>
            <person name="Knapp D.G."/>
            <person name="Nemeth J.B."/>
            <person name="Barry K."/>
            <person name="Hainaut M."/>
            <person name="Henrissat B."/>
            <person name="Johnson J."/>
            <person name="Kuo A."/>
            <person name="Lim J.H.P."/>
            <person name="Lipzen A."/>
            <person name="Nolan M."/>
            <person name="Ohm R.A."/>
            <person name="Tamas L."/>
            <person name="Grigoriev I.V."/>
            <person name="Spatafora J.W."/>
            <person name="Nagy L.G."/>
            <person name="Kovacs G.M."/>
        </authorList>
    </citation>
    <scope>NUCLEOTIDE SEQUENCE [LARGE SCALE GENOMIC DNA]</scope>
    <source>
        <strain evidence="9 10">DSE2036</strain>
    </source>
</reference>
<dbReference type="GO" id="GO:0046486">
    <property type="term" value="P:glycerolipid metabolic process"/>
    <property type="evidence" value="ECO:0007669"/>
    <property type="project" value="UniProtKB-ARBA"/>
</dbReference>
<evidence type="ECO:0000256" key="1">
    <source>
        <dbReference type="ARBA" id="ARBA00022723"/>
    </source>
</evidence>
<dbReference type="PANTHER" id="PTHR24185">
    <property type="entry name" value="CALCIUM-INDEPENDENT PHOSPHOLIPASE A2-GAMMA"/>
    <property type="match status" value="1"/>
</dbReference>
<evidence type="ECO:0000256" key="7">
    <source>
        <dbReference type="PROSITE-ProRule" id="PRU01161"/>
    </source>
</evidence>
<dbReference type="InterPro" id="IPR016035">
    <property type="entry name" value="Acyl_Trfase/lysoPLipase"/>
</dbReference>
<evidence type="ECO:0000256" key="2">
    <source>
        <dbReference type="ARBA" id="ARBA00022771"/>
    </source>
</evidence>
<proteinExistence type="predicted"/>
<dbReference type="AlphaFoldDB" id="A0A2V1DD45"/>
<dbReference type="InterPro" id="IPR017907">
    <property type="entry name" value="Znf_RING_CS"/>
</dbReference>
<dbReference type="PROSITE" id="PS51635">
    <property type="entry name" value="PNPLA"/>
    <property type="match status" value="1"/>
</dbReference>
<keyword evidence="1" id="KW-0479">Metal-binding</keyword>
<keyword evidence="5" id="KW-0442">Lipid degradation</keyword>
<evidence type="ECO:0000256" key="6">
    <source>
        <dbReference type="ARBA" id="ARBA00023098"/>
    </source>
</evidence>
<dbReference type="STRING" id="97972.A0A2V1DD45"/>
<accession>A0A2V1DD45</accession>